<name>A0ACA9MAB0_9GLOM</name>
<gene>
    <name evidence="1" type="ORF">DHETER_LOCUS6250</name>
</gene>
<accession>A0ACA9MAB0</accession>
<reference evidence="1" key="1">
    <citation type="submission" date="2021-06" db="EMBL/GenBank/DDBJ databases">
        <authorList>
            <person name="Kallberg Y."/>
            <person name="Tangrot J."/>
            <person name="Rosling A."/>
        </authorList>
    </citation>
    <scope>NUCLEOTIDE SEQUENCE</scope>
    <source>
        <strain evidence="1">IL203A</strain>
    </source>
</reference>
<organism evidence="1 2">
    <name type="scientific">Dentiscutata heterogama</name>
    <dbReference type="NCBI Taxonomy" id="1316150"/>
    <lineage>
        <taxon>Eukaryota</taxon>
        <taxon>Fungi</taxon>
        <taxon>Fungi incertae sedis</taxon>
        <taxon>Mucoromycota</taxon>
        <taxon>Glomeromycotina</taxon>
        <taxon>Glomeromycetes</taxon>
        <taxon>Diversisporales</taxon>
        <taxon>Gigasporaceae</taxon>
        <taxon>Dentiscutata</taxon>
    </lineage>
</organism>
<protein>
    <submittedName>
        <fullName evidence="1">13421_t:CDS:1</fullName>
    </submittedName>
</protein>
<comment type="caution">
    <text evidence="1">The sequence shown here is derived from an EMBL/GenBank/DDBJ whole genome shotgun (WGS) entry which is preliminary data.</text>
</comment>
<keyword evidence="2" id="KW-1185">Reference proteome</keyword>
<feature type="non-terminal residue" evidence="1">
    <location>
        <position position="1"/>
    </location>
</feature>
<evidence type="ECO:0000313" key="2">
    <source>
        <dbReference type="Proteomes" id="UP000789702"/>
    </source>
</evidence>
<proteinExistence type="predicted"/>
<dbReference type="EMBL" id="CAJVPU010007686">
    <property type="protein sequence ID" value="CAG8575582.1"/>
    <property type="molecule type" value="Genomic_DNA"/>
</dbReference>
<dbReference type="Proteomes" id="UP000789702">
    <property type="component" value="Unassembled WGS sequence"/>
</dbReference>
<evidence type="ECO:0000313" key="1">
    <source>
        <dbReference type="EMBL" id="CAG8575582.1"/>
    </source>
</evidence>
<sequence length="254" mass="28556">STKCCFSLGYNATQSPHLYRVNVSASHVDSRKHNNEYVVMISFPTGYIVQDNLSSPYSYVSCLRKDDSNFAYKCDSKDKLTFYVEMTMLISQFPENNTLSATVYIYGDQCNQQDVCPDLAALADSTNNNDKVSLGPFGSWSKVGVVVFGCALVFILLLVCFVIVRRNAIANLNSKRSTYLHEVHDDPNQDSPSHIVNDDNSITSTNFGNKTSFRNMHNSKSTIEKSSNDDFNNIKRSEVQRAKSSRKKQSEFNV</sequence>